<accession>D6WIU8</accession>
<keyword evidence="3" id="KW-1185">Reference proteome</keyword>
<dbReference type="EMBL" id="KQ971336">
    <property type="protein sequence ID" value="EFA01097.1"/>
    <property type="molecule type" value="Genomic_DNA"/>
</dbReference>
<organism evidence="2 3">
    <name type="scientific">Tribolium castaneum</name>
    <name type="common">Red flour beetle</name>
    <dbReference type="NCBI Taxonomy" id="7070"/>
    <lineage>
        <taxon>Eukaryota</taxon>
        <taxon>Metazoa</taxon>
        <taxon>Ecdysozoa</taxon>
        <taxon>Arthropoda</taxon>
        <taxon>Hexapoda</taxon>
        <taxon>Insecta</taxon>
        <taxon>Pterygota</taxon>
        <taxon>Neoptera</taxon>
        <taxon>Endopterygota</taxon>
        <taxon>Coleoptera</taxon>
        <taxon>Polyphaga</taxon>
        <taxon>Cucujiformia</taxon>
        <taxon>Tenebrionidae</taxon>
        <taxon>Tenebrionidae incertae sedis</taxon>
        <taxon>Tribolium</taxon>
    </lineage>
</organism>
<name>D6WIU8_TRICA</name>
<feature type="compositionally biased region" description="Basic and acidic residues" evidence="1">
    <location>
        <begin position="17"/>
        <end position="28"/>
    </location>
</feature>
<dbReference type="HOGENOM" id="CLU_1995541_0_0_1"/>
<reference evidence="2 3" key="2">
    <citation type="journal article" date="2010" name="Nucleic Acids Res.">
        <title>BeetleBase in 2010: revisions to provide comprehensive genomic information for Tribolium castaneum.</title>
        <authorList>
            <person name="Kim H.S."/>
            <person name="Murphy T."/>
            <person name="Xia J."/>
            <person name="Caragea D."/>
            <person name="Park Y."/>
            <person name="Beeman R.W."/>
            <person name="Lorenzen M.D."/>
            <person name="Butcher S."/>
            <person name="Manak J.R."/>
            <person name="Brown S.J."/>
        </authorList>
    </citation>
    <scope>GENOME REANNOTATION</scope>
    <source>
        <strain evidence="2 3">Georgia GA2</strain>
    </source>
</reference>
<evidence type="ECO:0000313" key="2">
    <source>
        <dbReference type="EMBL" id="EFA01097.1"/>
    </source>
</evidence>
<dbReference type="PhylomeDB" id="D6WIU8"/>
<gene>
    <name evidence="2" type="primary">GLEAN_04020</name>
    <name evidence="2" type="ORF">TcasGA2_TC004020</name>
</gene>
<protein>
    <submittedName>
        <fullName evidence="2">Uncharacterized protein</fullName>
    </submittedName>
</protein>
<feature type="region of interest" description="Disordered" evidence="1">
    <location>
        <begin position="1"/>
        <end position="42"/>
    </location>
</feature>
<evidence type="ECO:0000256" key="1">
    <source>
        <dbReference type="SAM" id="MobiDB-lite"/>
    </source>
</evidence>
<dbReference type="AlphaFoldDB" id="D6WIU8"/>
<dbReference type="InParanoid" id="D6WIU8"/>
<evidence type="ECO:0000313" key="3">
    <source>
        <dbReference type="Proteomes" id="UP000007266"/>
    </source>
</evidence>
<reference evidence="2 3" key="1">
    <citation type="journal article" date="2008" name="Nature">
        <title>The genome of the model beetle and pest Tribolium castaneum.</title>
        <authorList>
            <consortium name="Tribolium Genome Sequencing Consortium"/>
            <person name="Richards S."/>
            <person name="Gibbs R.A."/>
            <person name="Weinstock G.M."/>
            <person name="Brown S.J."/>
            <person name="Denell R."/>
            <person name="Beeman R.W."/>
            <person name="Gibbs R."/>
            <person name="Beeman R.W."/>
            <person name="Brown S.J."/>
            <person name="Bucher G."/>
            <person name="Friedrich M."/>
            <person name="Grimmelikhuijzen C.J."/>
            <person name="Klingler M."/>
            <person name="Lorenzen M."/>
            <person name="Richards S."/>
            <person name="Roth S."/>
            <person name="Schroder R."/>
            <person name="Tautz D."/>
            <person name="Zdobnov E.M."/>
            <person name="Muzny D."/>
            <person name="Gibbs R.A."/>
            <person name="Weinstock G.M."/>
            <person name="Attaway T."/>
            <person name="Bell S."/>
            <person name="Buhay C.J."/>
            <person name="Chandrabose M.N."/>
            <person name="Chavez D."/>
            <person name="Clerk-Blankenburg K.P."/>
            <person name="Cree A."/>
            <person name="Dao M."/>
            <person name="Davis C."/>
            <person name="Chacko J."/>
            <person name="Dinh H."/>
            <person name="Dugan-Rocha S."/>
            <person name="Fowler G."/>
            <person name="Garner T.T."/>
            <person name="Garnes J."/>
            <person name="Gnirke A."/>
            <person name="Hawes A."/>
            <person name="Hernandez J."/>
            <person name="Hines S."/>
            <person name="Holder M."/>
            <person name="Hume J."/>
            <person name="Jhangiani S.N."/>
            <person name="Joshi V."/>
            <person name="Khan Z.M."/>
            <person name="Jackson L."/>
            <person name="Kovar C."/>
            <person name="Kowis A."/>
            <person name="Lee S."/>
            <person name="Lewis L.R."/>
            <person name="Margolis J."/>
            <person name="Morgan M."/>
            <person name="Nazareth L.V."/>
            <person name="Nguyen N."/>
            <person name="Okwuonu G."/>
            <person name="Parker D."/>
            <person name="Richards S."/>
            <person name="Ruiz S.J."/>
            <person name="Santibanez J."/>
            <person name="Savard J."/>
            <person name="Scherer S.E."/>
            <person name="Schneider B."/>
            <person name="Sodergren E."/>
            <person name="Tautz D."/>
            <person name="Vattahil S."/>
            <person name="Villasana D."/>
            <person name="White C.S."/>
            <person name="Wright R."/>
            <person name="Park Y."/>
            <person name="Beeman R.W."/>
            <person name="Lord J."/>
            <person name="Oppert B."/>
            <person name="Lorenzen M."/>
            <person name="Brown S."/>
            <person name="Wang L."/>
            <person name="Savard J."/>
            <person name="Tautz D."/>
            <person name="Richards S."/>
            <person name="Weinstock G."/>
            <person name="Gibbs R.A."/>
            <person name="Liu Y."/>
            <person name="Worley K."/>
            <person name="Weinstock G."/>
            <person name="Elsik C.G."/>
            <person name="Reese J.T."/>
            <person name="Elhaik E."/>
            <person name="Landan G."/>
            <person name="Graur D."/>
            <person name="Arensburger P."/>
            <person name="Atkinson P."/>
            <person name="Beeman R.W."/>
            <person name="Beidler J."/>
            <person name="Brown S.J."/>
            <person name="Demuth J.P."/>
            <person name="Drury D.W."/>
            <person name="Du Y.Z."/>
            <person name="Fujiwara H."/>
            <person name="Lorenzen M."/>
            <person name="Maselli V."/>
            <person name="Osanai M."/>
            <person name="Park Y."/>
            <person name="Robertson H.M."/>
            <person name="Tu Z."/>
            <person name="Wang J.J."/>
            <person name="Wang S."/>
            <person name="Richards S."/>
            <person name="Song H."/>
            <person name="Zhang L."/>
            <person name="Sodergren E."/>
            <person name="Werner D."/>
            <person name="Stanke M."/>
            <person name="Morgenstern B."/>
            <person name="Solovyev V."/>
            <person name="Kosarev P."/>
            <person name="Brown G."/>
            <person name="Chen H.C."/>
            <person name="Ermolaeva O."/>
            <person name="Hlavina W."/>
            <person name="Kapustin Y."/>
            <person name="Kiryutin B."/>
            <person name="Kitts P."/>
            <person name="Maglott D."/>
            <person name="Pruitt K."/>
            <person name="Sapojnikov V."/>
            <person name="Souvorov A."/>
            <person name="Mackey A.J."/>
            <person name="Waterhouse R.M."/>
            <person name="Wyder S."/>
            <person name="Zdobnov E.M."/>
            <person name="Zdobnov E.M."/>
            <person name="Wyder S."/>
            <person name="Kriventseva E.V."/>
            <person name="Kadowaki T."/>
            <person name="Bork P."/>
            <person name="Aranda M."/>
            <person name="Bao R."/>
            <person name="Beermann A."/>
            <person name="Berns N."/>
            <person name="Bolognesi R."/>
            <person name="Bonneton F."/>
            <person name="Bopp D."/>
            <person name="Brown S.J."/>
            <person name="Bucher G."/>
            <person name="Butts T."/>
            <person name="Chaumot A."/>
            <person name="Denell R.E."/>
            <person name="Ferrier D.E."/>
            <person name="Friedrich M."/>
            <person name="Gordon C.M."/>
            <person name="Jindra M."/>
            <person name="Klingler M."/>
            <person name="Lan Q."/>
            <person name="Lattorff H.M."/>
            <person name="Laudet V."/>
            <person name="von Levetsow C."/>
            <person name="Liu Z."/>
            <person name="Lutz R."/>
            <person name="Lynch J.A."/>
            <person name="da Fonseca R.N."/>
            <person name="Posnien N."/>
            <person name="Reuter R."/>
            <person name="Roth S."/>
            <person name="Savard J."/>
            <person name="Schinko J.B."/>
            <person name="Schmitt C."/>
            <person name="Schoppmeier M."/>
            <person name="Schroder R."/>
            <person name="Shippy T.D."/>
            <person name="Simonnet F."/>
            <person name="Marques-Souza H."/>
            <person name="Tautz D."/>
            <person name="Tomoyasu Y."/>
            <person name="Trauner J."/>
            <person name="Van der Zee M."/>
            <person name="Vervoort M."/>
            <person name="Wittkopp N."/>
            <person name="Wimmer E.A."/>
            <person name="Yang X."/>
            <person name="Jones A.K."/>
            <person name="Sattelle D.B."/>
            <person name="Ebert P.R."/>
            <person name="Nelson D."/>
            <person name="Scott J.G."/>
            <person name="Beeman R.W."/>
            <person name="Muthukrishnan S."/>
            <person name="Kramer K.J."/>
            <person name="Arakane Y."/>
            <person name="Beeman R.W."/>
            <person name="Zhu Q."/>
            <person name="Hogenkamp D."/>
            <person name="Dixit R."/>
            <person name="Oppert B."/>
            <person name="Jiang H."/>
            <person name="Zou Z."/>
            <person name="Marshall J."/>
            <person name="Elpidina E."/>
            <person name="Vinokurov K."/>
            <person name="Oppert C."/>
            <person name="Zou Z."/>
            <person name="Evans J."/>
            <person name="Lu Z."/>
            <person name="Zhao P."/>
            <person name="Sumathipala N."/>
            <person name="Altincicek B."/>
            <person name="Vilcinskas A."/>
            <person name="Williams M."/>
            <person name="Hultmark D."/>
            <person name="Hetru C."/>
            <person name="Jiang H."/>
            <person name="Grimmelikhuijzen C.J."/>
            <person name="Hauser F."/>
            <person name="Cazzamali G."/>
            <person name="Williamson M."/>
            <person name="Park Y."/>
            <person name="Li B."/>
            <person name="Tanaka Y."/>
            <person name="Predel R."/>
            <person name="Neupert S."/>
            <person name="Schachtner J."/>
            <person name="Verleyen P."/>
            <person name="Raible F."/>
            <person name="Bork P."/>
            <person name="Friedrich M."/>
            <person name="Walden K.K."/>
            <person name="Robertson H.M."/>
            <person name="Angeli S."/>
            <person name="Foret S."/>
            <person name="Bucher G."/>
            <person name="Schuetz S."/>
            <person name="Maleszka R."/>
            <person name="Wimmer E.A."/>
            <person name="Beeman R.W."/>
            <person name="Lorenzen M."/>
            <person name="Tomoyasu Y."/>
            <person name="Miller S.C."/>
            <person name="Grossmann D."/>
            <person name="Bucher G."/>
        </authorList>
    </citation>
    <scope>NUCLEOTIDE SEQUENCE [LARGE SCALE GENOMIC DNA]</scope>
    <source>
        <strain evidence="2 3">Georgia GA2</strain>
    </source>
</reference>
<proteinExistence type="predicted"/>
<dbReference type="Proteomes" id="UP000007266">
    <property type="component" value="Linkage group 3"/>
</dbReference>
<sequence length="125" mass="14554">MHENSHIQGKRMNPLESSDRSMSKEKPEPLPGAAPGLNEKIDKNKRYQMDFVRCSKSYSFREKRKKRFPFSLFFNFQPPITAKLLELSKNGKIEDNRNKKLQNGIGLKAISRKKISTFKSRLQPN</sequence>